<dbReference type="OrthoDB" id="7484669at2759"/>
<reference evidence="2" key="1">
    <citation type="submission" date="2017-01" db="EMBL/GenBank/DDBJ databases">
        <authorList>
            <person name="Wang Y."/>
            <person name="White M."/>
            <person name="Kvist S."/>
            <person name="Moncalvo J.-M."/>
        </authorList>
    </citation>
    <scope>NUCLEOTIDE SEQUENCE [LARGE SCALE GENOMIC DNA]</scope>
    <source>
        <strain evidence="2">ID-206-W2</strain>
    </source>
</reference>
<dbReference type="EMBL" id="LSSM01001311">
    <property type="protein sequence ID" value="OMJ26865.1"/>
    <property type="molecule type" value="Genomic_DNA"/>
</dbReference>
<dbReference type="PANTHER" id="PTHR35617">
    <property type="entry name" value="PHAGE_INTEGRASE DOMAIN-CONTAINING PROTEIN"/>
    <property type="match status" value="1"/>
</dbReference>
<dbReference type="Proteomes" id="UP000187429">
    <property type="component" value="Unassembled WGS sequence"/>
</dbReference>
<evidence type="ECO:0000313" key="2">
    <source>
        <dbReference type="Proteomes" id="UP000187429"/>
    </source>
</evidence>
<keyword evidence="2" id="KW-1185">Reference proteome</keyword>
<evidence type="ECO:0000313" key="1">
    <source>
        <dbReference type="EMBL" id="OMJ26865.1"/>
    </source>
</evidence>
<dbReference type="AlphaFoldDB" id="A0A1R1YJ91"/>
<protein>
    <recommendedName>
        <fullName evidence="3">Core-binding (CB) domain-containing protein</fullName>
    </recommendedName>
</protein>
<comment type="caution">
    <text evidence="1">The sequence shown here is derived from an EMBL/GenBank/DDBJ whole genome shotgun (WGS) entry which is preliminary data.</text>
</comment>
<gene>
    <name evidence="1" type="ORF">AYI69_g3718</name>
</gene>
<dbReference type="GO" id="GO:0003677">
    <property type="term" value="F:DNA binding"/>
    <property type="evidence" value="ECO:0007669"/>
    <property type="project" value="InterPro"/>
</dbReference>
<evidence type="ECO:0008006" key="3">
    <source>
        <dbReference type="Google" id="ProtNLM"/>
    </source>
</evidence>
<organism evidence="1 2">
    <name type="scientific">Smittium culicis</name>
    <dbReference type="NCBI Taxonomy" id="133412"/>
    <lineage>
        <taxon>Eukaryota</taxon>
        <taxon>Fungi</taxon>
        <taxon>Fungi incertae sedis</taxon>
        <taxon>Zoopagomycota</taxon>
        <taxon>Kickxellomycotina</taxon>
        <taxon>Harpellomycetes</taxon>
        <taxon>Harpellales</taxon>
        <taxon>Legeriomycetaceae</taxon>
        <taxon>Smittium</taxon>
    </lineage>
</organism>
<dbReference type="InterPro" id="IPR011010">
    <property type="entry name" value="DNA_brk_join_enz"/>
</dbReference>
<dbReference type="SUPFAM" id="SSF56349">
    <property type="entry name" value="DNA breaking-rejoining enzymes"/>
    <property type="match status" value="1"/>
</dbReference>
<name>A0A1R1YJ91_9FUNG</name>
<proteinExistence type="predicted"/>
<accession>A0A1R1YJ91</accession>
<dbReference type="PANTHER" id="PTHR35617:SF3">
    <property type="entry name" value="CORE-BINDING (CB) DOMAIN-CONTAINING PROTEIN"/>
    <property type="match status" value="1"/>
</dbReference>
<sequence>MTAYLDDLLIMGSSKSNCATGTKLVLTKIRDLSFVIKLVKSNLNPSQTIQHLGAGHVGGNPARSPEFEKDPRAEDKILGVFERLVGNSPTDGPCNREYNMVERAIIKMEWELLLTRDSRNGTLHRFQRHRVGDSCGIPSIFGITARASEELAHQCKRAVDNFIRSKAPECCWEFGSGLLRQYNYCIRKEVWGNNIRETSRNIRKDMEPLLRYRNPPSDCLCTDFDKPSRCRIQDDCSNGMVIGHSNLQINSGELVQRYGSCGNQLSSSLMDQLDESLQLPTMELDPSSYPEIQTGEGKNDDHNAQLAIGNLVPRCFQPINNEPNHPTSLSRYTRPEKRQIPTFQEQIMELDGLEDKQGSLFSQGLANNAIGIILNNPRTTKRHRQYHPAQKRFLSWIQSEKISRKINEADLINFLAKIFVDDKLSVSTIKSYKSAILNICENPKEIASQPCFITFFKAFQETSIVSWGPTRNLGTKELTAKLCWLLSICEFLRSSDLHRVDDAQTLVSEDYIRLAIVAPKEKRKGRPICKPCEIKSHSDKILCPVETYKEYKKRIGDVECLKEHISHLEIKLSMLLRHIGDFSRALSTDSITRYIHSLTDLMDLPAGITRPKTRALGPTMAAAAGVPPSEIVSQAFWSNYYMFDTYYRLSRSNSSNLTESVLPLEPHNMIP</sequence>